<organism evidence="2 3">
    <name type="scientific">Candidatus Zymogenus saltonus</name>
    <dbReference type="NCBI Taxonomy" id="2844893"/>
    <lineage>
        <taxon>Bacteria</taxon>
        <taxon>Deltaproteobacteria</taxon>
        <taxon>Candidatus Zymogenia</taxon>
        <taxon>Candidatus Zymogeniales</taxon>
        <taxon>Candidatus Zymogenaceae</taxon>
        <taxon>Candidatus Zymogenus</taxon>
    </lineage>
</organism>
<evidence type="ECO:0000313" key="2">
    <source>
        <dbReference type="EMBL" id="MBN1573373.1"/>
    </source>
</evidence>
<dbReference type="PANTHER" id="PTHR33531">
    <property type="entry name" value="RUBRERYTHRIN SUBFAMILY"/>
    <property type="match status" value="1"/>
</dbReference>
<evidence type="ECO:0000313" key="3">
    <source>
        <dbReference type="Proteomes" id="UP000809273"/>
    </source>
</evidence>
<dbReference type="SUPFAM" id="SSF47240">
    <property type="entry name" value="Ferritin-like"/>
    <property type="match status" value="1"/>
</dbReference>
<dbReference type="AlphaFoldDB" id="A0A9D8KFT4"/>
<dbReference type="CDD" id="cd01045">
    <property type="entry name" value="Ferritin_like_AB"/>
    <property type="match status" value="1"/>
</dbReference>
<dbReference type="InterPro" id="IPR012347">
    <property type="entry name" value="Ferritin-like"/>
</dbReference>
<comment type="caution">
    <text evidence="2">The sequence shown here is derived from an EMBL/GenBank/DDBJ whole genome shotgun (WGS) entry which is preliminary data.</text>
</comment>
<feature type="domain" description="Rubrerythrin diiron-binding" evidence="1">
    <location>
        <begin position="10"/>
        <end position="155"/>
    </location>
</feature>
<dbReference type="InterPro" id="IPR003251">
    <property type="entry name" value="Rr_diiron-bd_dom"/>
</dbReference>
<dbReference type="Proteomes" id="UP000809273">
    <property type="component" value="Unassembled WGS sequence"/>
</dbReference>
<evidence type="ECO:0000259" key="1">
    <source>
        <dbReference type="Pfam" id="PF02915"/>
    </source>
</evidence>
<sequence>MAYVFSMDEVFEIAEQIERNGAKFYRKAARSFDEDGKKMLLDLAEMEENHERLFSEMRRDFAEESKLPESFDPNGEAALYLQAIADGYVFKFDEDPSEKLKGTERMEDVLKIAIGLENDSIAFYTGIREAVPDRLGKDKVSSVVIEEMGHVRILKEKLVSLK</sequence>
<name>A0A9D8KFT4_9DELT</name>
<dbReference type="Gene3D" id="1.20.1260.10">
    <property type="match status" value="1"/>
</dbReference>
<protein>
    <submittedName>
        <fullName evidence="2">Ferritin family protein</fullName>
    </submittedName>
</protein>
<reference evidence="2" key="2">
    <citation type="submission" date="2021-01" db="EMBL/GenBank/DDBJ databases">
        <authorList>
            <person name="Hahn C.R."/>
            <person name="Youssef N.H."/>
            <person name="Elshahed M."/>
        </authorList>
    </citation>
    <scope>NUCLEOTIDE SEQUENCE</scope>
    <source>
        <strain evidence="2">Zod_Metabat.24</strain>
    </source>
</reference>
<accession>A0A9D8KFT4</accession>
<dbReference type="GO" id="GO:0046872">
    <property type="term" value="F:metal ion binding"/>
    <property type="evidence" value="ECO:0007669"/>
    <property type="project" value="InterPro"/>
</dbReference>
<dbReference type="EMBL" id="JAFGIX010000047">
    <property type="protein sequence ID" value="MBN1573373.1"/>
    <property type="molecule type" value="Genomic_DNA"/>
</dbReference>
<dbReference type="PANTHER" id="PTHR33531:SF7">
    <property type="entry name" value="HYPOTHETICAL MEMBRANE PROTEIN, CONSERVED"/>
    <property type="match status" value="1"/>
</dbReference>
<dbReference type="GO" id="GO:0016491">
    <property type="term" value="F:oxidoreductase activity"/>
    <property type="evidence" value="ECO:0007669"/>
    <property type="project" value="InterPro"/>
</dbReference>
<gene>
    <name evidence="2" type="ORF">JW984_09290</name>
</gene>
<proteinExistence type="predicted"/>
<dbReference type="InterPro" id="IPR009078">
    <property type="entry name" value="Ferritin-like_SF"/>
</dbReference>
<dbReference type="Pfam" id="PF02915">
    <property type="entry name" value="Rubrerythrin"/>
    <property type="match status" value="1"/>
</dbReference>
<reference evidence="2" key="1">
    <citation type="journal article" date="2021" name="Environ. Microbiol.">
        <title>Genomic characterization of three novel Desulfobacterota classes expand the metabolic and phylogenetic diversity of the phylum.</title>
        <authorList>
            <person name="Murphy C.L."/>
            <person name="Biggerstaff J."/>
            <person name="Eichhorn A."/>
            <person name="Ewing E."/>
            <person name="Shahan R."/>
            <person name="Soriano D."/>
            <person name="Stewart S."/>
            <person name="VanMol K."/>
            <person name="Walker R."/>
            <person name="Walters P."/>
            <person name="Elshahed M.S."/>
            <person name="Youssef N.H."/>
        </authorList>
    </citation>
    <scope>NUCLEOTIDE SEQUENCE</scope>
    <source>
        <strain evidence="2">Zod_Metabat.24</strain>
    </source>
</reference>